<feature type="compositionally biased region" description="Low complexity" evidence="1">
    <location>
        <begin position="39"/>
        <end position="57"/>
    </location>
</feature>
<dbReference type="AlphaFoldDB" id="A0AAQ3WHX1"/>
<accession>A0AAQ3WHX1</accession>
<dbReference type="EMBL" id="CP144747">
    <property type="protein sequence ID" value="WVZ62027.1"/>
    <property type="molecule type" value="Genomic_DNA"/>
</dbReference>
<gene>
    <name evidence="2" type="ORF">U9M48_011818</name>
</gene>
<dbReference type="EMBL" id="CP144747">
    <property type="protein sequence ID" value="WVZ62024.1"/>
    <property type="molecule type" value="Genomic_DNA"/>
</dbReference>
<name>A0AAQ3WHX1_PASNO</name>
<evidence type="ECO:0000256" key="1">
    <source>
        <dbReference type="SAM" id="MobiDB-lite"/>
    </source>
</evidence>
<keyword evidence="3" id="KW-1185">Reference proteome</keyword>
<feature type="compositionally biased region" description="Polar residues" evidence="1">
    <location>
        <begin position="120"/>
        <end position="129"/>
    </location>
</feature>
<reference evidence="2 3" key="1">
    <citation type="submission" date="2024-02" db="EMBL/GenBank/DDBJ databases">
        <title>High-quality chromosome-scale genome assembly of Pensacola bahiagrass (Paspalum notatum Flugge var. saurae).</title>
        <authorList>
            <person name="Vega J.M."/>
            <person name="Podio M."/>
            <person name="Orjuela J."/>
            <person name="Siena L.A."/>
            <person name="Pessino S.C."/>
            <person name="Combes M.C."/>
            <person name="Mariac C."/>
            <person name="Albertini E."/>
            <person name="Pupilli F."/>
            <person name="Ortiz J.P.A."/>
            <person name="Leblanc O."/>
        </authorList>
    </citation>
    <scope>NUCLEOTIDE SEQUENCE [LARGE SCALE GENOMIC DNA]</scope>
    <source>
        <strain evidence="2">R1</strain>
        <tissue evidence="2">Leaf</tissue>
    </source>
</reference>
<feature type="non-terminal residue" evidence="2">
    <location>
        <position position="129"/>
    </location>
</feature>
<dbReference type="Proteomes" id="UP001341281">
    <property type="component" value="Chromosome 03"/>
</dbReference>
<evidence type="ECO:0000313" key="2">
    <source>
        <dbReference type="EMBL" id="WVZ62023.1"/>
    </source>
</evidence>
<organism evidence="2 3">
    <name type="scientific">Paspalum notatum var. saurae</name>
    <dbReference type="NCBI Taxonomy" id="547442"/>
    <lineage>
        <taxon>Eukaryota</taxon>
        <taxon>Viridiplantae</taxon>
        <taxon>Streptophyta</taxon>
        <taxon>Embryophyta</taxon>
        <taxon>Tracheophyta</taxon>
        <taxon>Spermatophyta</taxon>
        <taxon>Magnoliopsida</taxon>
        <taxon>Liliopsida</taxon>
        <taxon>Poales</taxon>
        <taxon>Poaceae</taxon>
        <taxon>PACMAD clade</taxon>
        <taxon>Panicoideae</taxon>
        <taxon>Andropogonodae</taxon>
        <taxon>Paspaleae</taxon>
        <taxon>Paspalinae</taxon>
        <taxon>Paspalum</taxon>
    </lineage>
</organism>
<protein>
    <submittedName>
        <fullName evidence="2">Uncharacterized protein</fullName>
    </submittedName>
</protein>
<sequence length="129" mass="13808">SAGAPRSPTALRVASSRAGRPPRRLRPPRSPSPSPPPAASEVAASKVASARAGCPPRRLLPRRRHSPLPPPAPAALPASNRDPQNRTKQGPYSDTRRRKSLRLIASSTDRREPELRRGKQQNPLASAGS</sequence>
<evidence type="ECO:0000313" key="3">
    <source>
        <dbReference type="Proteomes" id="UP001341281"/>
    </source>
</evidence>
<dbReference type="EMBL" id="CP144747">
    <property type="protein sequence ID" value="WVZ62023.1"/>
    <property type="molecule type" value="Genomic_DNA"/>
</dbReference>
<feature type="compositionally biased region" description="Basic and acidic residues" evidence="1">
    <location>
        <begin position="108"/>
        <end position="117"/>
    </location>
</feature>
<feature type="compositionally biased region" description="Pro residues" evidence="1">
    <location>
        <begin position="28"/>
        <end position="38"/>
    </location>
</feature>
<feature type="region of interest" description="Disordered" evidence="1">
    <location>
        <begin position="1"/>
        <end position="129"/>
    </location>
</feature>
<proteinExistence type="predicted"/>